<protein>
    <recommendedName>
        <fullName evidence="3">C2H2-type domain-containing protein</fullName>
    </recommendedName>
</protein>
<sequence>MPHPMPRLFVLRRDQDVTGVSGRGDVADGVQWPDGTAVLRWRERPSTAVWDSLDLMLSVHGHDGATRVVWAEDEAQARHDFTASILNAYDLPASALGAEAERAYLHRQILRTITAAWETAQASHGEAKRARADLTDAVMPIVGQVLDQRDRAQAAAGRAYQLADRWRAAHGAAMCPVRAAGVELRDELDGRLERDDDMDDVRRHYLSPDMQPCTKQYGRAERQRYGCNGPDPVDQEPPNQGPLTGIEVRDPCPYCEGCPLIPRVLMDGHIREHHQDVVLASHENGSPAANEATGAPTCEEHDVIEWACIPNRQTGETLHYKRVRPGLRIDFTGSSLHSADLDDDTRLGANDHQACPYCTGGPQFLRSELGAHVQEKHARVLAALAVGALDEQLADPETRCTLPHEMET</sequence>
<keyword evidence="2" id="KW-1185">Reference proteome</keyword>
<dbReference type="EMBL" id="JAPHNL010000057">
    <property type="protein sequence ID" value="MCX3059591.1"/>
    <property type="molecule type" value="Genomic_DNA"/>
</dbReference>
<evidence type="ECO:0000313" key="2">
    <source>
        <dbReference type="Proteomes" id="UP001163064"/>
    </source>
</evidence>
<comment type="caution">
    <text evidence="1">The sequence shown here is derived from an EMBL/GenBank/DDBJ whole genome shotgun (WGS) entry which is preliminary data.</text>
</comment>
<evidence type="ECO:0008006" key="3">
    <source>
        <dbReference type="Google" id="ProtNLM"/>
    </source>
</evidence>
<name>A0ABT3TRD7_9ACTN</name>
<gene>
    <name evidence="1" type="ORF">OFY01_07380</name>
</gene>
<evidence type="ECO:0000313" key="1">
    <source>
        <dbReference type="EMBL" id="MCX3059591.1"/>
    </source>
</evidence>
<reference evidence="1" key="1">
    <citation type="submission" date="2022-10" db="EMBL/GenBank/DDBJ databases">
        <title>Streptomyces beihaiensis sp. nov., a chitin degrading actinobacterium, isolated from shrimp pond soil.</title>
        <authorList>
            <person name="Xie J."/>
            <person name="Shen N."/>
        </authorList>
    </citation>
    <scope>NUCLEOTIDE SEQUENCE</scope>
    <source>
        <strain evidence="1">GXMU-J5</strain>
    </source>
</reference>
<organism evidence="1 2">
    <name type="scientific">Streptomyces beihaiensis</name>
    <dbReference type="NCBI Taxonomy" id="2984495"/>
    <lineage>
        <taxon>Bacteria</taxon>
        <taxon>Bacillati</taxon>
        <taxon>Actinomycetota</taxon>
        <taxon>Actinomycetes</taxon>
        <taxon>Kitasatosporales</taxon>
        <taxon>Streptomycetaceae</taxon>
        <taxon>Streptomyces</taxon>
    </lineage>
</organism>
<dbReference type="Proteomes" id="UP001163064">
    <property type="component" value="Unassembled WGS sequence"/>
</dbReference>
<dbReference type="RefSeq" id="WP_266597519.1">
    <property type="nucleotide sequence ID" value="NZ_JAPHNL010000057.1"/>
</dbReference>
<accession>A0ABT3TRD7</accession>
<proteinExistence type="predicted"/>